<organism evidence="3 4">
    <name type="scientific">Rohdeia mirabilis</name>
    <dbReference type="NCBI Taxonomy" id="2528008"/>
    <lineage>
        <taxon>Bacteria</taxon>
        <taxon>Pseudomonadati</taxon>
        <taxon>Planctomycetota</taxon>
        <taxon>Planctomycetia</taxon>
        <taxon>Planctomycetia incertae sedis</taxon>
        <taxon>Rohdeia</taxon>
    </lineage>
</organism>
<dbReference type="InterPro" id="IPR013517">
    <property type="entry name" value="FG-GAP"/>
</dbReference>
<feature type="signal peptide" evidence="2">
    <location>
        <begin position="1"/>
        <end position="32"/>
    </location>
</feature>
<proteinExistence type="predicted"/>
<dbReference type="Proteomes" id="UP000319342">
    <property type="component" value="Chromosome"/>
</dbReference>
<dbReference type="RefSeq" id="WP_145183373.1">
    <property type="nucleotide sequence ID" value="NZ_CP036290.1"/>
</dbReference>
<dbReference type="Pfam" id="PF13517">
    <property type="entry name" value="FG-GAP_3"/>
    <property type="match status" value="1"/>
</dbReference>
<evidence type="ECO:0000256" key="2">
    <source>
        <dbReference type="SAM" id="SignalP"/>
    </source>
</evidence>
<sequence precursor="true">MNRPIRQTLPAALLCTAVLGSTALMTSCSNGAATSRPVEPVAGLIASRSGSAAAPCYFVILRPGAEGESWTQERIDGPTGPAQLWLGELEDGTTVWRSIDPAVAPIDTPLKLVAERDGWSVEPWEGITLEDVTWQTKKDFKTGEDGPNLKDYELRSGNAMHKAMWFEPAFGEPGILTISGNAPMLKIWRKDGTSWKSEVLWTEVVGDDEQRLRDIEVGDVDGDGQDELVIVTHNRGGVYVLEQTEGGMVATRVASTDEPIFVHEVEIGQADDDPALEFFTTPSEPNMFNGEDQAGRIDRFDYVDGQYVQSVVEDDPASHAKEILAVDMDGDGRVEIYAALEAKELRRDFTSDYPGYLNSYTFDASGKVTRAQVMDLKGAMCRFLDVGDIDGDGKQQIVAATSRDGIYSFDRDGAGEWTRRKVAGGFRSSGFEHAMVLADIDGDGIEEVIAGSDTELQVQAFAWEAERSRWIPRKLCDVTDGLYLTWNIMPLPAGH</sequence>
<evidence type="ECO:0000313" key="3">
    <source>
        <dbReference type="EMBL" id="QDU83524.1"/>
    </source>
</evidence>
<reference evidence="3 4" key="1">
    <citation type="submission" date="2019-02" db="EMBL/GenBank/DDBJ databases">
        <title>Deep-cultivation of Planctomycetes and their phenomic and genomic characterization uncovers novel biology.</title>
        <authorList>
            <person name="Wiegand S."/>
            <person name="Jogler M."/>
            <person name="Boedeker C."/>
            <person name="Pinto D."/>
            <person name="Vollmers J."/>
            <person name="Rivas-Marin E."/>
            <person name="Kohn T."/>
            <person name="Peeters S.H."/>
            <person name="Heuer A."/>
            <person name="Rast P."/>
            <person name="Oberbeckmann S."/>
            <person name="Bunk B."/>
            <person name="Jeske O."/>
            <person name="Meyerdierks A."/>
            <person name="Storesund J.E."/>
            <person name="Kallscheuer N."/>
            <person name="Luecker S."/>
            <person name="Lage O.M."/>
            <person name="Pohl T."/>
            <person name="Merkel B.J."/>
            <person name="Hornburger P."/>
            <person name="Mueller R.-W."/>
            <person name="Bruemmer F."/>
            <person name="Labrenz M."/>
            <person name="Spormann A.M."/>
            <person name="Op den Camp H."/>
            <person name="Overmann J."/>
            <person name="Amann R."/>
            <person name="Jetten M.S.M."/>
            <person name="Mascher T."/>
            <person name="Medema M.H."/>
            <person name="Devos D.P."/>
            <person name="Kaster A.-K."/>
            <person name="Ovreas L."/>
            <person name="Rohde M."/>
            <person name="Galperin M.Y."/>
            <person name="Jogler C."/>
        </authorList>
    </citation>
    <scope>NUCLEOTIDE SEQUENCE [LARGE SCALE GENOMIC DNA]</scope>
    <source>
        <strain evidence="3 4">Pla163</strain>
    </source>
</reference>
<feature type="chain" id="PRO_5022215222" evidence="2">
    <location>
        <begin position="33"/>
        <end position="495"/>
    </location>
</feature>
<dbReference type="AlphaFoldDB" id="A0A518CWE2"/>
<dbReference type="PANTHER" id="PTHR45460:SF2">
    <property type="entry name" value="ALPHA 1,3 GLUCANASE, GH71 FAMILY (EUROFUNG)"/>
    <property type="match status" value="1"/>
</dbReference>
<accession>A0A518CWE2</accession>
<dbReference type="SUPFAM" id="SSF69318">
    <property type="entry name" value="Integrin alpha N-terminal domain"/>
    <property type="match status" value="1"/>
</dbReference>
<dbReference type="InterPro" id="IPR028994">
    <property type="entry name" value="Integrin_alpha_N"/>
</dbReference>
<keyword evidence="1 2" id="KW-0732">Signal</keyword>
<protein>
    <submittedName>
        <fullName evidence="3">FG-GAP repeat protein</fullName>
    </submittedName>
</protein>
<name>A0A518CWE2_9BACT</name>
<dbReference type="EMBL" id="CP036290">
    <property type="protein sequence ID" value="QDU83524.1"/>
    <property type="molecule type" value="Genomic_DNA"/>
</dbReference>
<dbReference type="Gene3D" id="2.130.10.130">
    <property type="entry name" value="Integrin alpha, N-terminal"/>
    <property type="match status" value="1"/>
</dbReference>
<keyword evidence="4" id="KW-1185">Reference proteome</keyword>
<dbReference type="PANTHER" id="PTHR45460">
    <property type="entry name" value="SIMILAR TO CYSTEINE PROTEINASE"/>
    <property type="match status" value="1"/>
</dbReference>
<evidence type="ECO:0000313" key="4">
    <source>
        <dbReference type="Proteomes" id="UP000319342"/>
    </source>
</evidence>
<gene>
    <name evidence="3" type="ORF">Pla163_06230</name>
</gene>
<dbReference type="OrthoDB" id="247570at2"/>
<dbReference type="PROSITE" id="PS51257">
    <property type="entry name" value="PROKAR_LIPOPROTEIN"/>
    <property type="match status" value="1"/>
</dbReference>
<evidence type="ECO:0000256" key="1">
    <source>
        <dbReference type="ARBA" id="ARBA00022729"/>
    </source>
</evidence>